<evidence type="ECO:0000256" key="1">
    <source>
        <dbReference type="ARBA" id="ARBA00004685"/>
    </source>
</evidence>
<evidence type="ECO:0000256" key="4">
    <source>
        <dbReference type="SAM" id="Phobius"/>
    </source>
</evidence>
<sequence>MSYHDPNRHRRTSNSSLEEDLPTDFDERTRKRHLRQIWKIARYVISHILVPFLVVMVAFDMSRESFKRTNDWDVEKTYGTDKRYMSLDHKYDFLWAQDMEVNWGSIKLPKEISDKLGATGIVEYGTIAMFHNLHCLAMMRQTLQEAYYGKRPAFDYRGDKHWPHCLYHLRQAILCHADDTIELPRANNGSLGAVPNISGVTDIRHCRSADKLYKMQDKYVDWGEDDGNGDEHHH</sequence>
<keyword evidence="4" id="KW-1133">Transmembrane helix</keyword>
<evidence type="ECO:0000313" key="6">
    <source>
        <dbReference type="Proteomes" id="UP000070133"/>
    </source>
</evidence>
<dbReference type="PANTHER" id="PTHR33365">
    <property type="entry name" value="YALI0B05434P"/>
    <property type="match status" value="1"/>
</dbReference>
<dbReference type="STRING" id="321146.A0A139GZU6"/>
<dbReference type="Pfam" id="PF11807">
    <property type="entry name" value="UstYa"/>
    <property type="match status" value="1"/>
</dbReference>
<keyword evidence="4" id="KW-0812">Transmembrane</keyword>
<proteinExistence type="inferred from homology"/>
<evidence type="ECO:0000256" key="2">
    <source>
        <dbReference type="ARBA" id="ARBA00035112"/>
    </source>
</evidence>
<evidence type="ECO:0000256" key="3">
    <source>
        <dbReference type="SAM" id="MobiDB-lite"/>
    </source>
</evidence>
<keyword evidence="4" id="KW-0472">Membrane</keyword>
<dbReference type="Proteomes" id="UP000070133">
    <property type="component" value="Unassembled WGS sequence"/>
</dbReference>
<protein>
    <submittedName>
        <fullName evidence="5">Uncharacterized protein</fullName>
    </submittedName>
</protein>
<dbReference type="GO" id="GO:0043386">
    <property type="term" value="P:mycotoxin biosynthetic process"/>
    <property type="evidence" value="ECO:0007669"/>
    <property type="project" value="InterPro"/>
</dbReference>
<gene>
    <name evidence="5" type="ORF">AC578_10759</name>
</gene>
<feature type="region of interest" description="Disordered" evidence="3">
    <location>
        <begin position="1"/>
        <end position="22"/>
    </location>
</feature>
<accession>A0A139GZU6</accession>
<reference evidence="5 6" key="1">
    <citation type="submission" date="2015-07" db="EMBL/GenBank/DDBJ databases">
        <title>Comparative genomics of the Sigatoka disease complex on banana suggests a link between parallel evolutionary changes in Pseudocercospora fijiensis and Pseudocercospora eumusae and increased virulence on the banana host.</title>
        <authorList>
            <person name="Chang T.-C."/>
            <person name="Salvucci A."/>
            <person name="Crous P.W."/>
            <person name="Stergiopoulos I."/>
        </authorList>
    </citation>
    <scope>NUCLEOTIDE SEQUENCE [LARGE SCALE GENOMIC DNA]</scope>
    <source>
        <strain evidence="5 6">CBS 114824</strain>
    </source>
</reference>
<dbReference type="InterPro" id="IPR021765">
    <property type="entry name" value="UstYa-like"/>
</dbReference>
<organism evidence="5 6">
    <name type="scientific">Pseudocercospora eumusae</name>
    <dbReference type="NCBI Taxonomy" id="321146"/>
    <lineage>
        <taxon>Eukaryota</taxon>
        <taxon>Fungi</taxon>
        <taxon>Dikarya</taxon>
        <taxon>Ascomycota</taxon>
        <taxon>Pezizomycotina</taxon>
        <taxon>Dothideomycetes</taxon>
        <taxon>Dothideomycetidae</taxon>
        <taxon>Mycosphaerellales</taxon>
        <taxon>Mycosphaerellaceae</taxon>
        <taxon>Pseudocercospora</taxon>
    </lineage>
</organism>
<evidence type="ECO:0000313" key="5">
    <source>
        <dbReference type="EMBL" id="KXS95727.1"/>
    </source>
</evidence>
<dbReference type="OrthoDB" id="3687641at2759"/>
<comment type="caution">
    <text evidence="5">The sequence shown here is derived from an EMBL/GenBank/DDBJ whole genome shotgun (WGS) entry which is preliminary data.</text>
</comment>
<comment type="pathway">
    <text evidence="1">Mycotoxin biosynthesis.</text>
</comment>
<dbReference type="EMBL" id="LFZN01000203">
    <property type="protein sequence ID" value="KXS95727.1"/>
    <property type="molecule type" value="Genomic_DNA"/>
</dbReference>
<feature type="transmembrane region" description="Helical" evidence="4">
    <location>
        <begin position="40"/>
        <end position="59"/>
    </location>
</feature>
<dbReference type="AlphaFoldDB" id="A0A139GZU6"/>
<keyword evidence="6" id="KW-1185">Reference proteome</keyword>
<dbReference type="PANTHER" id="PTHR33365:SF4">
    <property type="entry name" value="CYCLOCHLOROTINE BIOSYNTHESIS PROTEIN O"/>
    <property type="match status" value="1"/>
</dbReference>
<comment type="similarity">
    <text evidence="2">Belongs to the ustYa family.</text>
</comment>
<name>A0A139GZU6_9PEZI</name>